<dbReference type="PROSITE" id="PS00659">
    <property type="entry name" value="GLYCOSYL_HYDROL_F5"/>
    <property type="match status" value="1"/>
</dbReference>
<evidence type="ECO:0000259" key="7">
    <source>
        <dbReference type="Pfam" id="PF18564"/>
    </source>
</evidence>
<dbReference type="GO" id="GO:0000272">
    <property type="term" value="P:polysaccharide catabolic process"/>
    <property type="evidence" value="ECO:0007669"/>
    <property type="project" value="InterPro"/>
</dbReference>
<evidence type="ECO:0000256" key="2">
    <source>
        <dbReference type="ARBA" id="ARBA00022801"/>
    </source>
</evidence>
<dbReference type="Gene3D" id="3.20.20.80">
    <property type="entry name" value="Glycosidases"/>
    <property type="match status" value="1"/>
</dbReference>
<comment type="similarity">
    <text evidence="1 4">Belongs to the glycosyl hydrolase 5 (cellulase A) family.</text>
</comment>
<evidence type="ECO:0008006" key="10">
    <source>
        <dbReference type="Google" id="ProtNLM"/>
    </source>
</evidence>
<dbReference type="InterPro" id="IPR018087">
    <property type="entry name" value="Glyco_hydro_5_CS"/>
</dbReference>
<dbReference type="EMBL" id="CAUYUE010000008">
    <property type="protein sequence ID" value="CAK0783442.1"/>
    <property type="molecule type" value="Genomic_DNA"/>
</dbReference>
<dbReference type="PANTHER" id="PTHR31308">
    <property type="match status" value="1"/>
</dbReference>
<dbReference type="Gene3D" id="2.60.40.1180">
    <property type="entry name" value="Golgi alpha-mannosidase II"/>
    <property type="match status" value="1"/>
</dbReference>
<keyword evidence="3 4" id="KW-0326">Glycosidase</keyword>
<sequence length="477" mass="53728">MAIVAARNFLIATCVALICNSQAASIFRTKGTQFVDDVGRVVVLRGLNLPIEAKLPDFEPLKNNTPLHVMPLYGANIARVLFTWEAFEPERGNYSMQYLDYYMGVVEALYKQGVYTMVDMHQDFYSRWLNKGCGEGFPRWAVLVNPLLEKPPTNGALCTAWILQGPFDVSTWLNWYMFYQGQQGVRGRFLDMWEYLAEKFADNPGIVGYDMLNEPFGDDALQLSPLFEDVAARIRKHDKKAILFVEPQIYAGAGGDIGLKQPTFDNYALAAHYYGQTRKKFVVYPFDGVIKRWKKLTDGWNAPLYFGEFGANNDPNPDNVDFQAPNYIDMVYNLLDQYLLGGTQWGWTANWSSELKDGWNRENFSITDVRRNMRSNYAIRPFPRATAGIPGNFSINSKYRVLNYAWEVTPAAAAQGGRGATTELFAPVQGFFQVPRISDLRVSGTGATCTYADDLLLLSCVAIQPGNVTLHIEPTAL</sequence>
<name>A0AAV1I9T3_9CHLO</name>
<proteinExistence type="inferred from homology"/>
<evidence type="ECO:0000313" key="8">
    <source>
        <dbReference type="EMBL" id="CAK0783442.1"/>
    </source>
</evidence>
<dbReference type="InterPro" id="IPR041036">
    <property type="entry name" value="GH5_C"/>
</dbReference>
<dbReference type="Proteomes" id="UP001314263">
    <property type="component" value="Unassembled WGS sequence"/>
</dbReference>
<dbReference type="GO" id="GO:0016042">
    <property type="term" value="P:lipid catabolic process"/>
    <property type="evidence" value="ECO:0007669"/>
    <property type="project" value="UniProtKB-ARBA"/>
</dbReference>
<dbReference type="InterPro" id="IPR001547">
    <property type="entry name" value="Glyco_hydro_5"/>
</dbReference>
<dbReference type="Pfam" id="PF18564">
    <property type="entry name" value="Glyco_hydro_5_C"/>
    <property type="match status" value="1"/>
</dbReference>
<dbReference type="InterPro" id="IPR052066">
    <property type="entry name" value="Glycosphingolipid_Hydrolases"/>
</dbReference>
<reference evidence="8 9" key="1">
    <citation type="submission" date="2023-10" db="EMBL/GenBank/DDBJ databases">
        <authorList>
            <person name="Maclean D."/>
            <person name="Macfadyen A."/>
        </authorList>
    </citation>
    <scope>NUCLEOTIDE SEQUENCE [LARGE SCALE GENOMIC DNA]</scope>
</reference>
<keyword evidence="9" id="KW-1185">Reference proteome</keyword>
<dbReference type="InterPro" id="IPR013780">
    <property type="entry name" value="Glyco_hydro_b"/>
</dbReference>
<dbReference type="GO" id="GO:0008422">
    <property type="term" value="F:beta-glucosidase activity"/>
    <property type="evidence" value="ECO:0007669"/>
    <property type="project" value="TreeGrafter"/>
</dbReference>
<dbReference type="InterPro" id="IPR017853">
    <property type="entry name" value="GH"/>
</dbReference>
<evidence type="ECO:0000256" key="1">
    <source>
        <dbReference type="ARBA" id="ARBA00005641"/>
    </source>
</evidence>
<evidence type="ECO:0000256" key="3">
    <source>
        <dbReference type="ARBA" id="ARBA00023295"/>
    </source>
</evidence>
<comment type="caution">
    <text evidence="8">The sequence shown here is derived from an EMBL/GenBank/DDBJ whole genome shotgun (WGS) entry which is preliminary data.</text>
</comment>
<evidence type="ECO:0000256" key="5">
    <source>
        <dbReference type="SAM" id="SignalP"/>
    </source>
</evidence>
<evidence type="ECO:0000259" key="6">
    <source>
        <dbReference type="Pfam" id="PF00150"/>
    </source>
</evidence>
<protein>
    <recommendedName>
        <fullName evidence="10">Glycoside hydrolase family 5 domain-containing protein</fullName>
    </recommendedName>
</protein>
<keyword evidence="2 4" id="KW-0378">Hydrolase</keyword>
<accession>A0AAV1I9T3</accession>
<dbReference type="AlphaFoldDB" id="A0AAV1I9T3"/>
<feature type="domain" description="Glycoside hydrolase family 5 C-terminal" evidence="7">
    <location>
        <begin position="380"/>
        <end position="470"/>
    </location>
</feature>
<feature type="signal peptide" evidence="5">
    <location>
        <begin position="1"/>
        <end position="23"/>
    </location>
</feature>
<evidence type="ECO:0000313" key="9">
    <source>
        <dbReference type="Proteomes" id="UP001314263"/>
    </source>
</evidence>
<organism evidence="8 9">
    <name type="scientific">Coccomyxa viridis</name>
    <dbReference type="NCBI Taxonomy" id="1274662"/>
    <lineage>
        <taxon>Eukaryota</taxon>
        <taxon>Viridiplantae</taxon>
        <taxon>Chlorophyta</taxon>
        <taxon>core chlorophytes</taxon>
        <taxon>Trebouxiophyceae</taxon>
        <taxon>Trebouxiophyceae incertae sedis</taxon>
        <taxon>Coccomyxaceae</taxon>
        <taxon>Coccomyxa</taxon>
    </lineage>
</organism>
<feature type="chain" id="PRO_5043460607" description="Glycoside hydrolase family 5 domain-containing protein" evidence="5">
    <location>
        <begin position="24"/>
        <end position="477"/>
    </location>
</feature>
<dbReference type="PANTHER" id="PTHR31308:SF5">
    <property type="entry name" value="ERGOSTERYL-BETA-GLUCOSIDASE"/>
    <property type="match status" value="1"/>
</dbReference>
<feature type="domain" description="Glycoside hydrolase family 5" evidence="6">
    <location>
        <begin position="62"/>
        <end position="349"/>
    </location>
</feature>
<evidence type="ECO:0000256" key="4">
    <source>
        <dbReference type="RuleBase" id="RU361153"/>
    </source>
</evidence>
<dbReference type="GO" id="GO:1901136">
    <property type="term" value="P:carbohydrate derivative catabolic process"/>
    <property type="evidence" value="ECO:0007669"/>
    <property type="project" value="UniProtKB-ARBA"/>
</dbReference>
<gene>
    <name evidence="8" type="ORF">CVIRNUC_006641</name>
</gene>
<dbReference type="SUPFAM" id="SSF51445">
    <property type="entry name" value="(Trans)glycosidases"/>
    <property type="match status" value="1"/>
</dbReference>
<dbReference type="Pfam" id="PF00150">
    <property type="entry name" value="Cellulase"/>
    <property type="match status" value="1"/>
</dbReference>
<keyword evidence="5" id="KW-0732">Signal</keyword>